<name>A0AAV4RZD2_CAEEX</name>
<sequence>MTKSNTVSTEFSKNSLSVRTRPILLVAMVEAMSCILGELCKYLITTGTTVKKIIDKGMIEDISTGLENPNFIRNPSSSFYFFNFLGGIFGHFSSSLSSLSVRLELGMEEIRLSMEYDYKSVLCCHCKLEIVQVVSRCSQEIDISVIIA</sequence>
<proteinExistence type="predicted"/>
<accession>A0AAV4RZD2</accession>
<evidence type="ECO:0000313" key="2">
    <source>
        <dbReference type="Proteomes" id="UP001054945"/>
    </source>
</evidence>
<gene>
    <name evidence="1" type="ORF">CEXT_630971</name>
</gene>
<evidence type="ECO:0000313" key="1">
    <source>
        <dbReference type="EMBL" id="GIY26196.1"/>
    </source>
</evidence>
<protein>
    <submittedName>
        <fullName evidence="1">Uncharacterized protein</fullName>
    </submittedName>
</protein>
<dbReference type="EMBL" id="BPLR01008641">
    <property type="protein sequence ID" value="GIY26196.1"/>
    <property type="molecule type" value="Genomic_DNA"/>
</dbReference>
<dbReference type="Proteomes" id="UP001054945">
    <property type="component" value="Unassembled WGS sequence"/>
</dbReference>
<comment type="caution">
    <text evidence="1">The sequence shown here is derived from an EMBL/GenBank/DDBJ whole genome shotgun (WGS) entry which is preliminary data.</text>
</comment>
<keyword evidence="2" id="KW-1185">Reference proteome</keyword>
<reference evidence="1 2" key="1">
    <citation type="submission" date="2021-06" db="EMBL/GenBank/DDBJ databases">
        <title>Caerostris extrusa draft genome.</title>
        <authorList>
            <person name="Kono N."/>
            <person name="Arakawa K."/>
        </authorList>
    </citation>
    <scope>NUCLEOTIDE SEQUENCE [LARGE SCALE GENOMIC DNA]</scope>
</reference>
<organism evidence="1 2">
    <name type="scientific">Caerostris extrusa</name>
    <name type="common">Bark spider</name>
    <name type="synonym">Caerostris bankana</name>
    <dbReference type="NCBI Taxonomy" id="172846"/>
    <lineage>
        <taxon>Eukaryota</taxon>
        <taxon>Metazoa</taxon>
        <taxon>Ecdysozoa</taxon>
        <taxon>Arthropoda</taxon>
        <taxon>Chelicerata</taxon>
        <taxon>Arachnida</taxon>
        <taxon>Araneae</taxon>
        <taxon>Araneomorphae</taxon>
        <taxon>Entelegynae</taxon>
        <taxon>Araneoidea</taxon>
        <taxon>Araneidae</taxon>
        <taxon>Caerostris</taxon>
    </lineage>
</organism>
<dbReference type="AlphaFoldDB" id="A0AAV4RZD2"/>